<feature type="compositionally biased region" description="Basic and acidic residues" evidence="1">
    <location>
        <begin position="36"/>
        <end position="45"/>
    </location>
</feature>
<sequence length="268" mass="31411">MFKPLAAGFNRCSENKKNSAYRQIDSPTNPEPPTYSEKDKPEEKATTQAMQQHESYVQVCPHERLSFERFQRIQDLMRDEKDRRLDALSAMPKNHENMQCVQSFESRMNDPSMYDFYQICRPKVATSETTCVQGQAAYKPTCTRDGLDLLSFWKIDFNHHQYNGEAFTGIQDLLEFFHVWLCPHRRLHDADIVSKLVSMMLPRQRDPDPVRRLEKNIELRQCQSCKSMFEFRMETKSCIVVGVKRIIKAKTAEDASWLAHCSRTEDKK</sequence>
<proteinExistence type="predicted"/>
<comment type="caution">
    <text evidence="2">The sequence shown here is derived from an EMBL/GenBank/DDBJ whole genome shotgun (WGS) entry which is preliminary data.</text>
</comment>
<feature type="compositionally biased region" description="Polar residues" evidence="1">
    <location>
        <begin position="18"/>
        <end position="28"/>
    </location>
</feature>
<dbReference type="EMBL" id="JAFEKC020000019">
    <property type="protein sequence ID" value="KAK0508865.1"/>
    <property type="molecule type" value="Genomic_DNA"/>
</dbReference>
<dbReference type="Proteomes" id="UP001166286">
    <property type="component" value="Unassembled WGS sequence"/>
</dbReference>
<feature type="region of interest" description="Disordered" evidence="1">
    <location>
        <begin position="1"/>
        <end position="53"/>
    </location>
</feature>
<name>A0AA39QVI6_9LECA</name>
<evidence type="ECO:0000313" key="3">
    <source>
        <dbReference type="Proteomes" id="UP001166286"/>
    </source>
</evidence>
<evidence type="ECO:0000256" key="1">
    <source>
        <dbReference type="SAM" id="MobiDB-lite"/>
    </source>
</evidence>
<accession>A0AA39QVI6</accession>
<dbReference type="AlphaFoldDB" id="A0AA39QVI6"/>
<organism evidence="2 3">
    <name type="scientific">Cladonia borealis</name>
    <dbReference type="NCBI Taxonomy" id="184061"/>
    <lineage>
        <taxon>Eukaryota</taxon>
        <taxon>Fungi</taxon>
        <taxon>Dikarya</taxon>
        <taxon>Ascomycota</taxon>
        <taxon>Pezizomycotina</taxon>
        <taxon>Lecanoromycetes</taxon>
        <taxon>OSLEUM clade</taxon>
        <taxon>Lecanoromycetidae</taxon>
        <taxon>Lecanorales</taxon>
        <taxon>Lecanorineae</taxon>
        <taxon>Cladoniaceae</taxon>
        <taxon>Cladonia</taxon>
    </lineage>
</organism>
<evidence type="ECO:0000313" key="2">
    <source>
        <dbReference type="EMBL" id="KAK0508865.1"/>
    </source>
</evidence>
<keyword evidence="3" id="KW-1185">Reference proteome</keyword>
<gene>
    <name evidence="2" type="ORF">JMJ35_008236</name>
</gene>
<protein>
    <submittedName>
        <fullName evidence="2">Uncharacterized protein</fullName>
    </submittedName>
</protein>
<reference evidence="2" key="1">
    <citation type="submission" date="2023-03" db="EMBL/GenBank/DDBJ databases">
        <title>Complete genome of Cladonia borealis.</title>
        <authorList>
            <person name="Park H."/>
        </authorList>
    </citation>
    <scope>NUCLEOTIDE SEQUENCE</scope>
    <source>
        <strain evidence="2">ANT050790</strain>
    </source>
</reference>